<evidence type="ECO:0000256" key="2">
    <source>
        <dbReference type="SAM" id="Coils"/>
    </source>
</evidence>
<evidence type="ECO:0000259" key="3">
    <source>
        <dbReference type="Pfam" id="PF24883"/>
    </source>
</evidence>
<gene>
    <name evidence="4" type="ORF">SteCoe_8732</name>
</gene>
<dbReference type="Proteomes" id="UP000187209">
    <property type="component" value="Unassembled WGS sequence"/>
</dbReference>
<feature type="coiled-coil region" evidence="2">
    <location>
        <begin position="946"/>
        <end position="983"/>
    </location>
</feature>
<dbReference type="PANTHER" id="PTHR19860">
    <property type="entry name" value="DDB1- AND CUL4-ASSOCIATED FACTOR 12-RELATED"/>
    <property type="match status" value="1"/>
</dbReference>
<keyword evidence="1" id="KW-0677">Repeat</keyword>
<evidence type="ECO:0000313" key="4">
    <source>
        <dbReference type="EMBL" id="OMJ89182.1"/>
    </source>
</evidence>
<dbReference type="SUPFAM" id="SSF52540">
    <property type="entry name" value="P-loop containing nucleoside triphosphate hydrolases"/>
    <property type="match status" value="1"/>
</dbReference>
<dbReference type="Pfam" id="PF24883">
    <property type="entry name" value="NPHP3_N"/>
    <property type="match status" value="1"/>
</dbReference>
<dbReference type="InterPro" id="IPR027417">
    <property type="entry name" value="P-loop_NTPase"/>
</dbReference>
<protein>
    <recommendedName>
        <fullName evidence="3">Nephrocystin 3-like N-terminal domain-containing protein</fullName>
    </recommendedName>
</protein>
<evidence type="ECO:0000313" key="5">
    <source>
        <dbReference type="Proteomes" id="UP000187209"/>
    </source>
</evidence>
<dbReference type="PANTHER" id="PTHR19860:SF40">
    <property type="entry name" value="WD40 REPEAT-CONTAINING PROTEIN"/>
    <property type="match status" value="1"/>
</dbReference>
<reference evidence="4 5" key="1">
    <citation type="submission" date="2016-11" db="EMBL/GenBank/DDBJ databases">
        <title>The macronuclear genome of Stentor coeruleus: a giant cell with tiny introns.</title>
        <authorList>
            <person name="Slabodnick M."/>
            <person name="Ruby J.G."/>
            <person name="Reiff S.B."/>
            <person name="Swart E.C."/>
            <person name="Gosai S."/>
            <person name="Prabakaran S."/>
            <person name="Witkowska E."/>
            <person name="Larue G.E."/>
            <person name="Fisher S."/>
            <person name="Freeman R.M."/>
            <person name="Gunawardena J."/>
            <person name="Chu W."/>
            <person name="Stover N.A."/>
            <person name="Gregory B.D."/>
            <person name="Nowacki M."/>
            <person name="Derisi J."/>
            <person name="Roy S.W."/>
            <person name="Marshall W.F."/>
            <person name="Sood P."/>
        </authorList>
    </citation>
    <scope>NUCLEOTIDE SEQUENCE [LARGE SCALE GENOMIC DNA]</scope>
    <source>
        <strain evidence="4">WM001</strain>
    </source>
</reference>
<sequence>MSDTVITTDQQQHSYFTSLNSQSILIPSVYIQEIDSWVSKIPEDASINTPLLISGTSGCGKSTLITKWIEYYTQSYAHSSKLLLIHYVGISNTTPSYFSMMYQISNTIKKTYNFTTKLEYTNEKIKIFFDQWLEKADLEHQSAESNRKMLVLIIDGLEKFKNEQESFDWLPTTAPKTIRLIYTCNRDSDVYKYLKNKKNTEINAEYPDSKNKFAVTLYFSRCFRNDVSDVIVKDIKKYGIYQNALYLKFLFLSLHKVEVPLPKIKIPSLESFRTVQSLFEYVLEVFSGSSTDPDEIYKLFAYLSVTSTGLSEEELITVLKKPVHVFEYLKFFDFIIYKNGIQYYLSSNCFKYVIFSKFYPKQEFLHAEICEVIDSLSPHKIPDILFHIYKSKDWMKLKNYVSQVFIFAEMFKPENKIDLFRYWKKLEKIKFDLIECYNKSLENFVNVNQLPPRDLCILLVYFSVFFKEYADFEIYNPCRFKRPVLIGYHELKEIDLLDEFISLGGIYEQKFLTKSEEKLSTENVISRERFKEKVLKELKSKVYTVKSKEYYSYKRWLWIQFPWCALDVHSNFSQILKIINEDMDKHRKILIDSVNRIIKNSNLNYQDFKFKSYKLHKSVINNLTRSCSSIKAKKNSIFRIPERPNPYSIIEESLNQANRDRTQKINPPQNINSLEISHSLSFQGLKPENSLEHMQKNFLAFSKVKISSKINESHILQKILNKKAYEYKLKKTKLERISSQIDYSNTEILAQERSRQKITTLQEKLKDMCKKLNKIEGEAARYVQIIDSCFKNPARNDEWERKLNRKIDYLNKIIDFETKNIENYDKDHENLQTQLTEFQSTTDEKLKSQHTTLNRVLEQFLMKSKINEELINHDALRLKIINATYIPQVNSIKYNFKEQKQILTELKEFKGYLKAKNKEYDIIMNKLNQVGDVKELNDLPFIILRLNDREELNKSLEKVQDKLERLENERKSLASKLEYLKKQEEQYVFFNYNEKIEHLGSMMKEAEKRVENFMMLSTSQDIVLSTCKGIFEKMWKKLEIVSNFSFEPEGYIKMLNMIAERMVHIEKGQFDLHEGDKLSLRSLSPENLSTLISTCDGNVLIT</sequence>
<name>A0A1R2CJH3_9CILI</name>
<organism evidence="4 5">
    <name type="scientific">Stentor coeruleus</name>
    <dbReference type="NCBI Taxonomy" id="5963"/>
    <lineage>
        <taxon>Eukaryota</taxon>
        <taxon>Sar</taxon>
        <taxon>Alveolata</taxon>
        <taxon>Ciliophora</taxon>
        <taxon>Postciliodesmatophora</taxon>
        <taxon>Heterotrichea</taxon>
        <taxon>Heterotrichida</taxon>
        <taxon>Stentoridae</taxon>
        <taxon>Stentor</taxon>
    </lineage>
</organism>
<dbReference type="EMBL" id="MPUH01000132">
    <property type="protein sequence ID" value="OMJ89182.1"/>
    <property type="molecule type" value="Genomic_DNA"/>
</dbReference>
<dbReference type="Gene3D" id="3.40.50.300">
    <property type="entry name" value="P-loop containing nucleotide triphosphate hydrolases"/>
    <property type="match status" value="1"/>
</dbReference>
<dbReference type="InterPro" id="IPR056884">
    <property type="entry name" value="NPHP3-like_N"/>
</dbReference>
<proteinExistence type="predicted"/>
<feature type="domain" description="Nephrocystin 3-like N-terminal" evidence="3">
    <location>
        <begin position="46"/>
        <end position="181"/>
    </location>
</feature>
<dbReference type="OrthoDB" id="292926at2759"/>
<dbReference type="InterPro" id="IPR051191">
    <property type="entry name" value="DCAF12"/>
</dbReference>
<keyword evidence="2" id="KW-0175">Coiled coil</keyword>
<keyword evidence="5" id="KW-1185">Reference proteome</keyword>
<comment type="caution">
    <text evidence="4">The sequence shown here is derived from an EMBL/GenBank/DDBJ whole genome shotgun (WGS) entry which is preliminary data.</text>
</comment>
<accession>A0A1R2CJH3</accession>
<dbReference type="AlphaFoldDB" id="A0A1R2CJH3"/>
<evidence type="ECO:0000256" key="1">
    <source>
        <dbReference type="ARBA" id="ARBA00022737"/>
    </source>
</evidence>
<feature type="coiled-coil region" evidence="2">
    <location>
        <begin position="814"/>
        <end position="841"/>
    </location>
</feature>